<dbReference type="Gene3D" id="3.40.50.12780">
    <property type="entry name" value="N-terminal domain of ligase-like"/>
    <property type="match status" value="1"/>
</dbReference>
<dbReference type="AlphaFoldDB" id="A0A6G1KJ16"/>
<keyword evidence="4" id="KW-0443">Lipid metabolism</keyword>
<proteinExistence type="inferred from homology"/>
<dbReference type="Proteomes" id="UP000799428">
    <property type="component" value="Unassembled WGS sequence"/>
</dbReference>
<dbReference type="EMBL" id="MU005765">
    <property type="protein sequence ID" value="KAF2712834.1"/>
    <property type="molecule type" value="Genomic_DNA"/>
</dbReference>
<dbReference type="Gene3D" id="3.30.300.30">
    <property type="match status" value="1"/>
</dbReference>
<dbReference type="SUPFAM" id="SSF56801">
    <property type="entry name" value="Acetyl-CoA synthetase-like"/>
    <property type="match status" value="1"/>
</dbReference>
<feature type="domain" description="AMP-binding enzyme C-terminal" evidence="6">
    <location>
        <begin position="486"/>
        <end position="562"/>
    </location>
</feature>
<dbReference type="Pfam" id="PF00501">
    <property type="entry name" value="AMP-binding"/>
    <property type="match status" value="1"/>
</dbReference>
<dbReference type="PANTHER" id="PTHR43859:SF4">
    <property type="entry name" value="BUTANOATE--COA LIGASE AAE1-RELATED"/>
    <property type="match status" value="1"/>
</dbReference>
<gene>
    <name evidence="7" type="ORF">K504DRAFT_397506</name>
</gene>
<protein>
    <submittedName>
        <fullName evidence="7">Acyl CoA synthetase-like protein</fullName>
    </submittedName>
</protein>
<evidence type="ECO:0000259" key="6">
    <source>
        <dbReference type="Pfam" id="PF13193"/>
    </source>
</evidence>
<accession>A0A6G1KJ16</accession>
<dbReference type="PANTHER" id="PTHR43859">
    <property type="entry name" value="ACYL-ACTIVATING ENZYME"/>
    <property type="match status" value="1"/>
</dbReference>
<dbReference type="OrthoDB" id="1882297at2759"/>
<dbReference type="GO" id="GO:0016874">
    <property type="term" value="F:ligase activity"/>
    <property type="evidence" value="ECO:0007669"/>
    <property type="project" value="UniProtKB-KW"/>
</dbReference>
<evidence type="ECO:0000256" key="2">
    <source>
        <dbReference type="ARBA" id="ARBA00022598"/>
    </source>
</evidence>
<sequence>MSPLDRLQSIASHFTSVPKIQEGDSHEYHHRNNIHTLSPTAFLYRAACIEPDATAIYHVTANNKILRRSYLETADRARGLAYFLRSHGYKRVGILSTNTPAFLESIFGIAAAGAINVAVNYRLKTDDISYVFQHSDVDLIIADFEFAPLLEKFSKERPNIPIIVDNDTDTTEGELSGPFDDAVLEGLKLDASTGGKGWADLETQAKNEEDVIALAYTSGTTARPKGVEYTHRGCYLAAMGNIIESGLNYHEGRCGYLWTLPMFHAQGWTFPWSVTAVRGTHYCLRKIDYPEMWRLLKKENITHFNAAPTVNTLLCAAKEAERLEKPVRVTVAASPPSAWLFEQMMDLNLVPVHVYGLTETYGPITKGYHMPEWENIDVKEKYARMARQGHGSVTSLPARVIKTEQPDDVLIDVQRDGKEIGEIVFQGNICAKGYYKDAEATRKLWAGGVSRSGDLAVMHPDGAIQILDRAKDIIISGGENISSVALESMLSTHPSILEVGVVAIADSHWGERPKAFITVKDGEKVTAEEIIDWAKHKSDISKFMVPREVEVVGELPKTSTGKLKKNVLREWAKGKKDDTTTA</sequence>
<dbReference type="InterPro" id="IPR000873">
    <property type="entry name" value="AMP-dep_synth/lig_dom"/>
</dbReference>
<evidence type="ECO:0000256" key="1">
    <source>
        <dbReference type="ARBA" id="ARBA00006432"/>
    </source>
</evidence>
<dbReference type="GO" id="GO:0006631">
    <property type="term" value="P:fatty acid metabolic process"/>
    <property type="evidence" value="ECO:0007669"/>
    <property type="project" value="UniProtKB-KW"/>
</dbReference>
<evidence type="ECO:0000313" key="8">
    <source>
        <dbReference type="Proteomes" id="UP000799428"/>
    </source>
</evidence>
<keyword evidence="2" id="KW-0436">Ligase</keyword>
<dbReference type="Pfam" id="PF13193">
    <property type="entry name" value="AMP-binding_C"/>
    <property type="match status" value="1"/>
</dbReference>
<name>A0A6G1KJ16_9PLEO</name>
<comment type="similarity">
    <text evidence="1">Belongs to the ATP-dependent AMP-binding enzyme family.</text>
</comment>
<evidence type="ECO:0000259" key="5">
    <source>
        <dbReference type="Pfam" id="PF00501"/>
    </source>
</evidence>
<feature type="domain" description="AMP-dependent synthetase/ligase" evidence="5">
    <location>
        <begin position="50"/>
        <end position="435"/>
    </location>
</feature>
<evidence type="ECO:0000256" key="3">
    <source>
        <dbReference type="ARBA" id="ARBA00022832"/>
    </source>
</evidence>
<dbReference type="InterPro" id="IPR045851">
    <property type="entry name" value="AMP-bd_C_sf"/>
</dbReference>
<evidence type="ECO:0000256" key="4">
    <source>
        <dbReference type="ARBA" id="ARBA00023098"/>
    </source>
</evidence>
<keyword evidence="8" id="KW-1185">Reference proteome</keyword>
<evidence type="ECO:0000313" key="7">
    <source>
        <dbReference type="EMBL" id="KAF2712834.1"/>
    </source>
</evidence>
<keyword evidence="3" id="KW-0276">Fatty acid metabolism</keyword>
<organism evidence="7 8">
    <name type="scientific">Pleomassaria siparia CBS 279.74</name>
    <dbReference type="NCBI Taxonomy" id="1314801"/>
    <lineage>
        <taxon>Eukaryota</taxon>
        <taxon>Fungi</taxon>
        <taxon>Dikarya</taxon>
        <taxon>Ascomycota</taxon>
        <taxon>Pezizomycotina</taxon>
        <taxon>Dothideomycetes</taxon>
        <taxon>Pleosporomycetidae</taxon>
        <taxon>Pleosporales</taxon>
        <taxon>Pleomassariaceae</taxon>
        <taxon>Pleomassaria</taxon>
    </lineage>
</organism>
<dbReference type="InterPro" id="IPR025110">
    <property type="entry name" value="AMP-bd_C"/>
</dbReference>
<dbReference type="FunFam" id="3.30.300.30:FF:000008">
    <property type="entry name" value="2,3-dihydroxybenzoate-AMP ligase"/>
    <property type="match status" value="1"/>
</dbReference>
<reference evidence="7" key="1">
    <citation type="journal article" date="2020" name="Stud. Mycol.">
        <title>101 Dothideomycetes genomes: a test case for predicting lifestyles and emergence of pathogens.</title>
        <authorList>
            <person name="Haridas S."/>
            <person name="Albert R."/>
            <person name="Binder M."/>
            <person name="Bloem J."/>
            <person name="Labutti K."/>
            <person name="Salamov A."/>
            <person name="Andreopoulos B."/>
            <person name="Baker S."/>
            <person name="Barry K."/>
            <person name="Bills G."/>
            <person name="Bluhm B."/>
            <person name="Cannon C."/>
            <person name="Castanera R."/>
            <person name="Culley D."/>
            <person name="Daum C."/>
            <person name="Ezra D."/>
            <person name="Gonzalez J."/>
            <person name="Henrissat B."/>
            <person name="Kuo A."/>
            <person name="Liang C."/>
            <person name="Lipzen A."/>
            <person name="Lutzoni F."/>
            <person name="Magnuson J."/>
            <person name="Mondo S."/>
            <person name="Nolan M."/>
            <person name="Ohm R."/>
            <person name="Pangilinan J."/>
            <person name="Park H.-J."/>
            <person name="Ramirez L."/>
            <person name="Alfaro M."/>
            <person name="Sun H."/>
            <person name="Tritt A."/>
            <person name="Yoshinaga Y."/>
            <person name="Zwiers L.-H."/>
            <person name="Turgeon B."/>
            <person name="Goodwin S."/>
            <person name="Spatafora J."/>
            <person name="Crous P."/>
            <person name="Grigoriev I."/>
        </authorList>
    </citation>
    <scope>NUCLEOTIDE SEQUENCE</scope>
    <source>
        <strain evidence="7">CBS 279.74</strain>
    </source>
</reference>
<dbReference type="InterPro" id="IPR042099">
    <property type="entry name" value="ANL_N_sf"/>
</dbReference>